<sequence length="45" mass="4867">MSRFARSSFLWQFAGGFLLGTMGMGALYVSHDAPPSTPAAIYAQR</sequence>
<gene>
    <name evidence="1" type="ORF">HBH26_13985</name>
</gene>
<accession>A0ABX1CP15</accession>
<dbReference type="Proteomes" id="UP000732399">
    <property type="component" value="Unassembled WGS sequence"/>
</dbReference>
<dbReference type="EMBL" id="JAAVJH010000009">
    <property type="protein sequence ID" value="NJR79693.1"/>
    <property type="molecule type" value="Genomic_DNA"/>
</dbReference>
<reference evidence="1 2" key="1">
    <citation type="submission" date="2020-03" db="EMBL/GenBank/DDBJ databases">
        <authorList>
            <person name="Wang L."/>
            <person name="He N."/>
            <person name="Li Y."/>
            <person name="Fang Y."/>
            <person name="Zhang F."/>
        </authorList>
    </citation>
    <scope>NUCLEOTIDE SEQUENCE [LARGE SCALE GENOMIC DNA]</scope>
    <source>
        <strain evidence="1 2">36D10-4-7</strain>
    </source>
</reference>
<evidence type="ECO:0000313" key="1">
    <source>
        <dbReference type="EMBL" id="NJR79693.1"/>
    </source>
</evidence>
<comment type="caution">
    <text evidence="1">The sequence shown here is derived from an EMBL/GenBank/DDBJ whole genome shotgun (WGS) entry which is preliminary data.</text>
</comment>
<dbReference type="RefSeq" id="WP_168135248.1">
    <property type="nucleotide sequence ID" value="NZ_JAAVJH010000009.1"/>
</dbReference>
<proteinExistence type="predicted"/>
<keyword evidence="2" id="KW-1185">Reference proteome</keyword>
<organism evidence="1 2">
    <name type="scientific">Sphingomonas corticis</name>
    <dbReference type="NCBI Taxonomy" id="2722791"/>
    <lineage>
        <taxon>Bacteria</taxon>
        <taxon>Pseudomonadati</taxon>
        <taxon>Pseudomonadota</taxon>
        <taxon>Alphaproteobacteria</taxon>
        <taxon>Sphingomonadales</taxon>
        <taxon>Sphingomonadaceae</taxon>
        <taxon>Sphingomonas</taxon>
    </lineage>
</organism>
<protein>
    <submittedName>
        <fullName evidence="1">Uncharacterized protein</fullName>
    </submittedName>
</protein>
<name>A0ABX1CP15_9SPHN</name>
<evidence type="ECO:0000313" key="2">
    <source>
        <dbReference type="Proteomes" id="UP000732399"/>
    </source>
</evidence>